<dbReference type="EMBL" id="JAGQLJ010000044">
    <property type="protein sequence ID" value="MCA9381059.1"/>
    <property type="molecule type" value="Genomic_DNA"/>
</dbReference>
<dbReference type="AlphaFoldDB" id="A0A955IAJ8"/>
<protein>
    <submittedName>
        <fullName evidence="3">Uncharacterized protein</fullName>
    </submittedName>
</protein>
<keyword evidence="2" id="KW-0472">Membrane</keyword>
<evidence type="ECO:0000313" key="4">
    <source>
        <dbReference type="Proteomes" id="UP000775877"/>
    </source>
</evidence>
<proteinExistence type="predicted"/>
<organism evidence="3 4">
    <name type="scientific">Candidatus Dojkabacteria bacterium</name>
    <dbReference type="NCBI Taxonomy" id="2099670"/>
    <lineage>
        <taxon>Bacteria</taxon>
        <taxon>Candidatus Dojkabacteria</taxon>
    </lineage>
</organism>
<keyword evidence="2" id="KW-1133">Transmembrane helix</keyword>
<evidence type="ECO:0000313" key="3">
    <source>
        <dbReference type="EMBL" id="MCA9381059.1"/>
    </source>
</evidence>
<gene>
    <name evidence="3" type="ORF">KC678_02240</name>
</gene>
<name>A0A955IAJ8_9BACT</name>
<keyword evidence="2" id="KW-0812">Transmembrane</keyword>
<comment type="caution">
    <text evidence="3">The sequence shown here is derived from an EMBL/GenBank/DDBJ whole genome shotgun (WGS) entry which is preliminary data.</text>
</comment>
<feature type="region of interest" description="Disordered" evidence="1">
    <location>
        <begin position="147"/>
        <end position="167"/>
    </location>
</feature>
<evidence type="ECO:0000256" key="1">
    <source>
        <dbReference type="SAM" id="MobiDB-lite"/>
    </source>
</evidence>
<evidence type="ECO:0000256" key="2">
    <source>
        <dbReference type="SAM" id="Phobius"/>
    </source>
</evidence>
<feature type="transmembrane region" description="Helical" evidence="2">
    <location>
        <begin position="47"/>
        <end position="68"/>
    </location>
</feature>
<accession>A0A955IAJ8</accession>
<reference evidence="3" key="1">
    <citation type="submission" date="2020-04" db="EMBL/GenBank/DDBJ databases">
        <authorList>
            <person name="Zhang T."/>
        </authorList>
    </citation>
    <scope>NUCLEOTIDE SEQUENCE</scope>
    <source>
        <strain evidence="3">HKST-UBA13</strain>
    </source>
</reference>
<sequence length="284" mass="31323">MDQMIAPFQSELTDNLEAQFTASDSDFDQSSPEISNKAKLRVGKRGAIIGAGITIASSIIAGSLSGSMKVGSSLIPRKGTLEDIAGSSEQGERAMKNTAILMISNVVNNFRQYNSNQAEYERLDYFLENVKDNPSVEIDTFSYKRQETASSYQSQQSENQRGGEEEMSPTVHFNYAYKAGSQNANIDLADMISILNEDKEFVQNNFVVGRGQEIIITYRFKSPLLDSSANEYIEFTFSSGYNSSPVLAYEYFSRGNVERGSIVLATSQEGISVAMMILPVTSEQ</sequence>
<dbReference type="Proteomes" id="UP000775877">
    <property type="component" value="Unassembled WGS sequence"/>
</dbReference>
<feature type="compositionally biased region" description="Polar residues" evidence="1">
    <location>
        <begin position="148"/>
        <end position="160"/>
    </location>
</feature>
<reference evidence="3" key="2">
    <citation type="journal article" date="2021" name="Microbiome">
        <title>Successional dynamics and alternative stable states in a saline activated sludge microbial community over 9 years.</title>
        <authorList>
            <person name="Wang Y."/>
            <person name="Ye J."/>
            <person name="Ju F."/>
            <person name="Liu L."/>
            <person name="Boyd J.A."/>
            <person name="Deng Y."/>
            <person name="Parks D.H."/>
            <person name="Jiang X."/>
            <person name="Yin X."/>
            <person name="Woodcroft B.J."/>
            <person name="Tyson G.W."/>
            <person name="Hugenholtz P."/>
            <person name="Polz M.F."/>
            <person name="Zhang T."/>
        </authorList>
    </citation>
    <scope>NUCLEOTIDE SEQUENCE</scope>
    <source>
        <strain evidence="3">HKST-UBA13</strain>
    </source>
</reference>